<keyword evidence="3" id="KW-0812">Transmembrane</keyword>
<dbReference type="GO" id="GO:0016020">
    <property type="term" value="C:membrane"/>
    <property type="evidence" value="ECO:0007669"/>
    <property type="project" value="InterPro"/>
</dbReference>
<keyword evidence="5" id="KW-1185">Reference proteome</keyword>
<dbReference type="RefSeq" id="WP_035134345.1">
    <property type="nucleotide sequence ID" value="NZ_JPMD01000034.1"/>
</dbReference>
<comment type="similarity">
    <text evidence="1">Belongs to the GerABKA family.</text>
</comment>
<feature type="transmembrane region" description="Helical" evidence="3">
    <location>
        <begin position="330"/>
        <end position="351"/>
    </location>
</feature>
<reference evidence="4 5" key="1">
    <citation type="submission" date="2014-07" db="EMBL/GenBank/DDBJ databases">
        <title>Draft genome of Clostridium sulfidigenes 113A isolated from sediments associated with methane hydrate from Krishna Godavari basin.</title>
        <authorList>
            <person name="Honkalas V.S."/>
            <person name="Dabir A.P."/>
            <person name="Arora P."/>
            <person name="Dhakephalkar P.K."/>
        </authorList>
    </citation>
    <scope>NUCLEOTIDE SEQUENCE [LARGE SCALE GENOMIC DNA]</scope>
    <source>
        <strain evidence="4 5">113A</strain>
    </source>
</reference>
<dbReference type="GO" id="GO:0009847">
    <property type="term" value="P:spore germination"/>
    <property type="evidence" value="ECO:0007669"/>
    <property type="project" value="InterPro"/>
</dbReference>
<keyword evidence="2 3" id="KW-0472">Membrane</keyword>
<dbReference type="eggNOG" id="COG0697">
    <property type="taxonomic scope" value="Bacteria"/>
</dbReference>
<protein>
    <submittedName>
        <fullName evidence="4">Spore gernimation protein</fullName>
    </submittedName>
</protein>
<feature type="transmembrane region" description="Helical" evidence="3">
    <location>
        <begin position="372"/>
        <end position="397"/>
    </location>
</feature>
<dbReference type="STRING" id="318464.IO99_14195"/>
<sequence>MKDQIREHISNSTRENMDYLKKLFKDTSDMVFREFKFGDILCGVIYIDGMADKELLNDFLLEPMMKMSGDITDSNEIKDRIIAISDMREVNKLSDGITAILSGESLVLIDNLQGALVVANRAWPNRGVGEPSGETVIRGSREGFTETIRFNTALLRRRIRDVGLKIEGRQCGVRSKTDMAIVYIDDIVNTDVLEELKERLDRIDIDAILDSGYVEQFIEDNDRTPFPQVQSTERPDVVAAALYEGRIGIIVDGSPFALIVPAVLVDFFQSPDDYYTSWISGSMVRFIRIVGILVSLVLPALYVAVTTFHTDLIPTKLAYAIASSREGVPFAAYVEVLLMEASLAFLVEAIIKLPKPVGSTIGIVGGLIIGQSAVEAGLVSPIMVIVLGLTAITTFLIPNYTVTSAFTYFRIMIIILAAVFGLYGIMLGIIFLIIHLTRIKSFGIPYLAPAVDLIWSDLKDLYVRMPLKVFKDRPHFLKPRDAVRQKTKRQGGTK</sequence>
<name>A0A084J9A0_9CLOT</name>
<dbReference type="Pfam" id="PF03323">
    <property type="entry name" value="GerA"/>
    <property type="match status" value="1"/>
</dbReference>
<feature type="transmembrane region" description="Helical" evidence="3">
    <location>
        <begin position="409"/>
        <end position="434"/>
    </location>
</feature>
<dbReference type="Proteomes" id="UP000028542">
    <property type="component" value="Unassembled WGS sequence"/>
</dbReference>
<dbReference type="AlphaFoldDB" id="A0A084J9A0"/>
<gene>
    <name evidence="4" type="ORF">IO99_14195</name>
</gene>
<dbReference type="PANTHER" id="PTHR22550">
    <property type="entry name" value="SPORE GERMINATION PROTEIN"/>
    <property type="match status" value="1"/>
</dbReference>
<evidence type="ECO:0000313" key="5">
    <source>
        <dbReference type="Proteomes" id="UP000028542"/>
    </source>
</evidence>
<comment type="caution">
    <text evidence="4">The sequence shown here is derived from an EMBL/GenBank/DDBJ whole genome shotgun (WGS) entry which is preliminary data.</text>
</comment>
<accession>A0A084J9A0</accession>
<evidence type="ECO:0000256" key="2">
    <source>
        <dbReference type="ARBA" id="ARBA00023136"/>
    </source>
</evidence>
<dbReference type="InterPro" id="IPR050768">
    <property type="entry name" value="UPF0353/GerABKA_families"/>
</dbReference>
<organism evidence="4 5">
    <name type="scientific">Clostridium sulfidigenes</name>
    <dbReference type="NCBI Taxonomy" id="318464"/>
    <lineage>
        <taxon>Bacteria</taxon>
        <taxon>Bacillati</taxon>
        <taxon>Bacillota</taxon>
        <taxon>Clostridia</taxon>
        <taxon>Eubacteriales</taxon>
        <taxon>Clostridiaceae</taxon>
        <taxon>Clostridium</taxon>
    </lineage>
</organism>
<dbReference type="PIRSF" id="PIRSF005690">
    <property type="entry name" value="GerBA"/>
    <property type="match status" value="1"/>
</dbReference>
<dbReference type="PANTHER" id="PTHR22550:SF5">
    <property type="entry name" value="LEUCINE ZIPPER PROTEIN 4"/>
    <property type="match status" value="1"/>
</dbReference>
<dbReference type="InterPro" id="IPR004995">
    <property type="entry name" value="Spore_Ger"/>
</dbReference>
<evidence type="ECO:0000256" key="1">
    <source>
        <dbReference type="ARBA" id="ARBA00005278"/>
    </source>
</evidence>
<evidence type="ECO:0000256" key="3">
    <source>
        <dbReference type="SAM" id="Phobius"/>
    </source>
</evidence>
<feature type="transmembrane region" description="Helical" evidence="3">
    <location>
        <begin position="286"/>
        <end position="310"/>
    </location>
</feature>
<dbReference type="EMBL" id="JPMD01000034">
    <property type="protein sequence ID" value="KEZ85534.1"/>
    <property type="molecule type" value="Genomic_DNA"/>
</dbReference>
<proteinExistence type="inferred from homology"/>
<keyword evidence="3" id="KW-1133">Transmembrane helix</keyword>
<evidence type="ECO:0000313" key="4">
    <source>
        <dbReference type="EMBL" id="KEZ85534.1"/>
    </source>
</evidence>